<dbReference type="Proteomes" id="UP000774326">
    <property type="component" value="Unassembled WGS sequence"/>
</dbReference>
<evidence type="ECO:0000313" key="3">
    <source>
        <dbReference type="Proteomes" id="UP000774326"/>
    </source>
</evidence>
<name>A0A9P8Q740_WICPI</name>
<reference evidence="2" key="2">
    <citation type="submission" date="2021-01" db="EMBL/GenBank/DDBJ databases">
        <authorList>
            <person name="Schikora-Tamarit M.A."/>
        </authorList>
    </citation>
    <scope>NUCLEOTIDE SEQUENCE</scope>
    <source>
        <strain evidence="2">CBS2887</strain>
    </source>
</reference>
<comment type="caution">
    <text evidence="2">The sequence shown here is derived from an EMBL/GenBank/DDBJ whole genome shotgun (WGS) entry which is preliminary data.</text>
</comment>
<accession>A0A9P8Q740</accession>
<feature type="chain" id="PRO_5040331623" description="Secreted protein" evidence="1">
    <location>
        <begin position="22"/>
        <end position="324"/>
    </location>
</feature>
<evidence type="ECO:0000313" key="2">
    <source>
        <dbReference type="EMBL" id="KAH3685577.1"/>
    </source>
</evidence>
<organism evidence="2 3">
    <name type="scientific">Wickerhamomyces pijperi</name>
    <name type="common">Yeast</name>
    <name type="synonym">Pichia pijperi</name>
    <dbReference type="NCBI Taxonomy" id="599730"/>
    <lineage>
        <taxon>Eukaryota</taxon>
        <taxon>Fungi</taxon>
        <taxon>Dikarya</taxon>
        <taxon>Ascomycota</taxon>
        <taxon>Saccharomycotina</taxon>
        <taxon>Saccharomycetes</taxon>
        <taxon>Phaffomycetales</taxon>
        <taxon>Wickerhamomycetaceae</taxon>
        <taxon>Wickerhamomyces</taxon>
    </lineage>
</organism>
<proteinExistence type="predicted"/>
<reference evidence="2" key="1">
    <citation type="journal article" date="2021" name="Open Biol.">
        <title>Shared evolutionary footprints suggest mitochondrial oxidative damage underlies multiple complex I losses in fungi.</title>
        <authorList>
            <person name="Schikora-Tamarit M.A."/>
            <person name="Marcet-Houben M."/>
            <person name="Nosek J."/>
            <person name="Gabaldon T."/>
        </authorList>
    </citation>
    <scope>NUCLEOTIDE SEQUENCE</scope>
    <source>
        <strain evidence="2">CBS2887</strain>
    </source>
</reference>
<protein>
    <recommendedName>
        <fullName evidence="4">Secreted protein</fullName>
    </recommendedName>
</protein>
<dbReference type="EMBL" id="JAEUBG010001898">
    <property type="protein sequence ID" value="KAH3685577.1"/>
    <property type="molecule type" value="Genomic_DNA"/>
</dbReference>
<gene>
    <name evidence="2" type="ORF">WICPIJ_003439</name>
</gene>
<evidence type="ECO:0000256" key="1">
    <source>
        <dbReference type="SAM" id="SignalP"/>
    </source>
</evidence>
<evidence type="ECO:0008006" key="4">
    <source>
        <dbReference type="Google" id="ProtNLM"/>
    </source>
</evidence>
<keyword evidence="1" id="KW-0732">Signal</keyword>
<sequence length="324" mass="37279">MTKIIVTILATVPMLASVAQAAAISDRPEIEIQRNICETDNICPSSDDDLLKEWEPVYQDIISNKLSAASASESAPQEAYIQSTPEDFKAEGYLYEPFNTNFRISFDNFLQRIEQRANECTGDSNKYQVVPVARLSPKVQNKMEKIDNANTNATANFLTPDGLDYVFRTSVWRRAIKVKHAESEHFDLLGFYKDTGIDKMFHQFDVETNLKFQDDFNPYFPNLYDSYRYPNSSVFLVKPTETVSRFLWGWIPPLDYTFQIERGCHYAQMMKYNTVMNYIPVGNSEGYIYLSMTIFYDTWFPCLINCAPAPKNEEPASDENVTKN</sequence>
<feature type="signal peptide" evidence="1">
    <location>
        <begin position="1"/>
        <end position="21"/>
    </location>
</feature>
<dbReference type="AlphaFoldDB" id="A0A9P8Q740"/>
<keyword evidence="3" id="KW-1185">Reference proteome</keyword>